<dbReference type="GO" id="GO:0048678">
    <property type="term" value="P:response to axon injury"/>
    <property type="evidence" value="ECO:0007669"/>
    <property type="project" value="InterPro"/>
</dbReference>
<dbReference type="PANTHER" id="PTHR22998:SF1">
    <property type="entry name" value="NAD(+) HYDROLASE SARM1"/>
    <property type="match status" value="1"/>
</dbReference>
<evidence type="ECO:0000256" key="3">
    <source>
        <dbReference type="ARBA" id="ARBA00022737"/>
    </source>
</evidence>
<dbReference type="eggNOG" id="KOG3678">
    <property type="taxonomic scope" value="Eukaryota"/>
</dbReference>
<dbReference type="GO" id="GO:0034128">
    <property type="term" value="P:negative regulation of MyD88-independent toll-like receptor signaling pathway"/>
    <property type="evidence" value="ECO:0007669"/>
    <property type="project" value="InterPro"/>
</dbReference>
<reference evidence="5" key="1">
    <citation type="submission" date="2016-11" db="UniProtKB">
        <authorList>
            <consortium name="WormBaseParasite"/>
        </authorList>
    </citation>
    <scope>IDENTIFICATION</scope>
</reference>
<evidence type="ECO:0000256" key="1">
    <source>
        <dbReference type="ARBA" id="ARBA00004496"/>
    </source>
</evidence>
<proteinExistence type="predicted"/>
<dbReference type="GO" id="GO:0003953">
    <property type="term" value="F:NAD+ nucleosidase activity"/>
    <property type="evidence" value="ECO:0007669"/>
    <property type="project" value="InterPro"/>
</dbReference>
<evidence type="ECO:0000256" key="2">
    <source>
        <dbReference type="ARBA" id="ARBA00022490"/>
    </source>
</evidence>
<comment type="subcellular location">
    <subcellularLocation>
        <location evidence="1">Cytoplasm</location>
    </subcellularLocation>
</comment>
<dbReference type="GO" id="GO:0035591">
    <property type="term" value="F:signaling adaptor activity"/>
    <property type="evidence" value="ECO:0007669"/>
    <property type="project" value="InterPro"/>
</dbReference>
<keyword evidence="3" id="KW-0677">Repeat</keyword>
<dbReference type="STRING" id="1561998.A0A1I7U5M7"/>
<sequence length="152" mass="17322">MTRYYACLAVCTIASVKEFEPAVIKSGTLQLVEPFLHAHDPAIFAIEHRKYAQGRPKEWLERLLPMLKSSRREARSVAAFHFTLEATIKKEQNKLDVFQKPAASNSKLTMTDCVIQNHLRHQPPFWPNANYGPDYRLSPFIFYTALPTSSAG</sequence>
<dbReference type="GO" id="GO:0005737">
    <property type="term" value="C:cytoplasm"/>
    <property type="evidence" value="ECO:0007669"/>
    <property type="project" value="UniProtKB-SubCell"/>
</dbReference>
<keyword evidence="4" id="KW-1185">Reference proteome</keyword>
<accession>A0A1I7U5M7</accession>
<dbReference type="GO" id="GO:0030425">
    <property type="term" value="C:dendrite"/>
    <property type="evidence" value="ECO:0007669"/>
    <property type="project" value="TreeGrafter"/>
</dbReference>
<organism evidence="4 5">
    <name type="scientific">Caenorhabditis tropicalis</name>
    <dbReference type="NCBI Taxonomy" id="1561998"/>
    <lineage>
        <taxon>Eukaryota</taxon>
        <taxon>Metazoa</taxon>
        <taxon>Ecdysozoa</taxon>
        <taxon>Nematoda</taxon>
        <taxon>Chromadorea</taxon>
        <taxon>Rhabditida</taxon>
        <taxon>Rhabditina</taxon>
        <taxon>Rhabditomorpha</taxon>
        <taxon>Rhabditoidea</taxon>
        <taxon>Rhabditidae</taxon>
        <taxon>Peloderinae</taxon>
        <taxon>Caenorhabditis</taxon>
    </lineage>
</organism>
<dbReference type="Proteomes" id="UP000095282">
    <property type="component" value="Unplaced"/>
</dbReference>
<keyword evidence="2" id="KW-0963">Cytoplasm</keyword>
<dbReference type="InterPro" id="IPR039184">
    <property type="entry name" value="SARM1"/>
</dbReference>
<dbReference type="AlphaFoldDB" id="A0A1I7U5M7"/>
<name>A0A1I7U5M7_9PELO</name>
<dbReference type="WBParaSite" id="Csp11.Scaffold629.g15097.t1">
    <property type="protein sequence ID" value="Csp11.Scaffold629.g15097.t1"/>
    <property type="gene ID" value="Csp11.Scaffold629.g15097"/>
</dbReference>
<evidence type="ECO:0000313" key="4">
    <source>
        <dbReference type="Proteomes" id="UP000095282"/>
    </source>
</evidence>
<protein>
    <submittedName>
        <fullName evidence="5">Secreted protein</fullName>
    </submittedName>
</protein>
<dbReference type="PANTHER" id="PTHR22998">
    <property type="entry name" value="SARM1"/>
    <property type="match status" value="1"/>
</dbReference>
<evidence type="ECO:0000313" key="5">
    <source>
        <dbReference type="WBParaSite" id="Csp11.Scaffold629.g15097.t1"/>
    </source>
</evidence>